<dbReference type="InterPro" id="IPR043472">
    <property type="entry name" value="Macro_dom-like"/>
</dbReference>
<dbReference type="Pfam" id="PF00883">
    <property type="entry name" value="Peptidase_M17"/>
    <property type="match status" value="1"/>
</dbReference>
<dbReference type="EC" id="3.4.11.1" evidence="8"/>
<keyword evidence="8" id="KW-0479">Metal-binding</keyword>
<dbReference type="Proteomes" id="UP000218965">
    <property type="component" value="Chromosome"/>
</dbReference>
<dbReference type="GO" id="GO:0006508">
    <property type="term" value="P:proteolysis"/>
    <property type="evidence" value="ECO:0007669"/>
    <property type="project" value="UniProtKB-KW"/>
</dbReference>
<evidence type="ECO:0000313" key="10">
    <source>
        <dbReference type="EMBL" id="BAU32181.1"/>
    </source>
</evidence>
<dbReference type="SUPFAM" id="SSF53187">
    <property type="entry name" value="Zn-dependent exopeptidases"/>
    <property type="match status" value="1"/>
</dbReference>
<dbReference type="GO" id="GO:0030145">
    <property type="term" value="F:manganese ion binding"/>
    <property type="evidence" value="ECO:0007669"/>
    <property type="project" value="UniProtKB-UniRule"/>
</dbReference>
<evidence type="ECO:0000256" key="7">
    <source>
        <dbReference type="ARBA" id="ARBA00049972"/>
    </source>
</evidence>
<accession>A0A0U5BKV2</accession>
<feature type="binding site" evidence="8">
    <location>
        <position position="338"/>
    </location>
    <ligand>
        <name>Mn(2+)</name>
        <dbReference type="ChEBI" id="CHEBI:29035"/>
        <label>2</label>
    </ligand>
</feature>
<name>A0A0U5BKV2_9MICO</name>
<dbReference type="PANTHER" id="PTHR11963">
    <property type="entry name" value="LEUCINE AMINOPEPTIDASE-RELATED"/>
    <property type="match status" value="1"/>
</dbReference>
<feature type="binding site" evidence="8">
    <location>
        <position position="254"/>
    </location>
    <ligand>
        <name>Mn(2+)</name>
        <dbReference type="ChEBI" id="CHEBI:29035"/>
        <label>2</label>
    </ligand>
</feature>
<dbReference type="NCBIfam" id="NF002073">
    <property type="entry name" value="PRK00913.1-2"/>
    <property type="match status" value="1"/>
</dbReference>
<sequence>MLPLDVTRTTDSPATIDADALVVFVARTENGPRVLADPDVAELLAGALVAVGATGAAEETVRVPAPEGVAATSILAAGVGSETPDAESVRRAAGAATRTLKAVTAIAVVPPSDDDVAAAVEGAVMGAYRFEAEGLRAREADDATRLERVRVVAHGDEADARITRALVAAEAVWTVRDLVTTPPHALYPETFAQHAQELSAELPLEVEILDEAALAAGGFGGILGVGQGSSRPPRLVVVRYNRDTELPHLALVGKGITFDSGGLSLKPAASMVGMKYDMTGAATTLAATVAAAKLGLPVRITAWLCLAENMPSATAIRPNDVLTIRGGRTVEVLNTDAEGRLVMADGLVAASEERPDAIVDVATLTGAARVALGERYAGLMGDPELVAAVQEAADATGELVWPMPLPNELRALLATDVADIANAKPGNTAAGMLLAGVFLQEFVGRTSDEPDAPRIPWAHLDIAGPANNSGGPFGYTPKGSSGVATRLLIALADALGAKE</sequence>
<feature type="active site" evidence="8">
    <location>
        <position position="266"/>
    </location>
</feature>
<feature type="binding site" evidence="8">
    <location>
        <position position="336"/>
    </location>
    <ligand>
        <name>Mn(2+)</name>
        <dbReference type="ChEBI" id="CHEBI:29035"/>
        <label>1</label>
    </ligand>
</feature>
<feature type="binding site" evidence="8">
    <location>
        <position position="277"/>
    </location>
    <ligand>
        <name>Mn(2+)</name>
        <dbReference type="ChEBI" id="CHEBI:29035"/>
        <label>2</label>
    </ligand>
</feature>
<dbReference type="InterPro" id="IPR011356">
    <property type="entry name" value="Leucine_aapep/pepB"/>
</dbReference>
<feature type="binding site" evidence="8">
    <location>
        <position position="259"/>
    </location>
    <ligand>
        <name>Mn(2+)</name>
        <dbReference type="ChEBI" id="CHEBI:29035"/>
        <label>1</label>
    </ligand>
</feature>
<feature type="binding site" evidence="8">
    <location>
        <position position="338"/>
    </location>
    <ligand>
        <name>Mn(2+)</name>
        <dbReference type="ChEBI" id="CHEBI:29035"/>
        <label>1</label>
    </ligand>
</feature>
<dbReference type="Pfam" id="PF02789">
    <property type="entry name" value="Peptidase_M17_N"/>
    <property type="match status" value="1"/>
</dbReference>
<protein>
    <recommendedName>
        <fullName evidence="8">Probable cytosol aminopeptidase</fullName>
        <ecNumber evidence="8">3.4.11.1</ecNumber>
    </recommendedName>
    <alternativeName>
        <fullName evidence="8">Leucine aminopeptidase</fullName>
        <shortName evidence="8">LAP</shortName>
        <ecNumber evidence="8">3.4.11.10</ecNumber>
    </alternativeName>
    <alternativeName>
        <fullName evidence="8">Leucyl aminopeptidase</fullName>
    </alternativeName>
</protein>
<evidence type="ECO:0000256" key="3">
    <source>
        <dbReference type="ARBA" id="ARBA00009528"/>
    </source>
</evidence>
<comment type="subcellular location">
    <subcellularLocation>
        <location evidence="8">Cytoplasm</location>
    </subcellularLocation>
</comment>
<reference evidence="11" key="1">
    <citation type="submission" date="2015-12" db="EMBL/GenBank/DDBJ databases">
        <authorList>
            <person name="Shamseldin A."/>
            <person name="Moawad H."/>
            <person name="Abd El-Rahim W.M."/>
            <person name="Sadowsky M.J."/>
        </authorList>
    </citation>
    <scope>NUCLEOTIDE SEQUENCE [LARGE SCALE GENOMIC DNA]</scope>
    <source>
        <strain evidence="11">JAM AC0309</strain>
    </source>
</reference>
<evidence type="ECO:0000256" key="5">
    <source>
        <dbReference type="ARBA" id="ARBA00022670"/>
    </source>
</evidence>
<dbReference type="InterPro" id="IPR000819">
    <property type="entry name" value="Peptidase_M17_C"/>
</dbReference>
<dbReference type="PANTHER" id="PTHR11963:SF23">
    <property type="entry name" value="CYTOSOL AMINOPEPTIDASE"/>
    <property type="match status" value="1"/>
</dbReference>
<dbReference type="KEGG" id="malk:MalAC0309_1324"/>
<comment type="catalytic activity">
    <reaction evidence="2 8">
        <text>Release of an N-terminal amino acid, preferentially leucine, but not glutamic or aspartic acids.</text>
        <dbReference type="EC" id="3.4.11.10"/>
    </reaction>
</comment>
<evidence type="ECO:0000256" key="8">
    <source>
        <dbReference type="HAMAP-Rule" id="MF_00181"/>
    </source>
</evidence>
<dbReference type="Gene3D" id="3.40.630.10">
    <property type="entry name" value="Zn peptidases"/>
    <property type="match status" value="1"/>
</dbReference>
<dbReference type="GO" id="GO:0070006">
    <property type="term" value="F:metalloaminopeptidase activity"/>
    <property type="evidence" value="ECO:0007669"/>
    <property type="project" value="InterPro"/>
</dbReference>
<keyword evidence="5 8" id="KW-0645">Protease</keyword>
<keyword evidence="8" id="KW-0464">Manganese</keyword>
<evidence type="ECO:0000259" key="9">
    <source>
        <dbReference type="PROSITE" id="PS00631"/>
    </source>
</evidence>
<dbReference type="GO" id="GO:0005737">
    <property type="term" value="C:cytoplasm"/>
    <property type="evidence" value="ECO:0007669"/>
    <property type="project" value="UniProtKB-SubCell"/>
</dbReference>
<dbReference type="Gene3D" id="3.40.220.10">
    <property type="entry name" value="Leucine Aminopeptidase, subunit E, domain 1"/>
    <property type="match status" value="1"/>
</dbReference>
<dbReference type="EMBL" id="AP017315">
    <property type="protein sequence ID" value="BAU32181.1"/>
    <property type="molecule type" value="Genomic_DNA"/>
</dbReference>
<evidence type="ECO:0000256" key="1">
    <source>
        <dbReference type="ARBA" id="ARBA00000135"/>
    </source>
</evidence>
<dbReference type="SUPFAM" id="SSF52949">
    <property type="entry name" value="Macro domain-like"/>
    <property type="match status" value="1"/>
</dbReference>
<dbReference type="AlphaFoldDB" id="A0A0U5BKV2"/>
<feature type="domain" description="Cytosol aminopeptidase" evidence="9">
    <location>
        <begin position="334"/>
        <end position="341"/>
    </location>
</feature>
<proteinExistence type="inferred from homology"/>
<keyword evidence="8" id="KW-0963">Cytoplasm</keyword>
<evidence type="ECO:0000256" key="4">
    <source>
        <dbReference type="ARBA" id="ARBA00022438"/>
    </source>
</evidence>
<dbReference type="RefSeq" id="WP_096421297.1">
    <property type="nucleotide sequence ID" value="NZ_AP017315.1"/>
</dbReference>
<reference evidence="10 11" key="2">
    <citation type="submission" date="2016-01" db="EMBL/GenBank/DDBJ databases">
        <title>Microcella alkaliphila JAM AC0309 whole genome shotgun sequence.</title>
        <authorList>
            <person name="Kurata A."/>
            <person name="Hirose Y."/>
            <person name="Kishimoto N."/>
            <person name="Kobayashi T."/>
        </authorList>
    </citation>
    <scope>NUCLEOTIDE SEQUENCE [LARGE SCALE GENOMIC DNA]</scope>
    <source>
        <strain evidence="10 11">JAM AC0309</strain>
    </source>
</reference>
<gene>
    <name evidence="10" type="primary">pep</name>
    <name evidence="8" type="synonym">pepA</name>
    <name evidence="10" type="ORF">MalAC0309_1324</name>
</gene>
<feature type="active site" evidence="8">
    <location>
        <position position="340"/>
    </location>
</feature>
<keyword evidence="6 8" id="KW-0378">Hydrolase</keyword>
<dbReference type="CDD" id="cd00433">
    <property type="entry name" value="Peptidase_M17"/>
    <property type="match status" value="1"/>
</dbReference>
<dbReference type="InterPro" id="IPR008283">
    <property type="entry name" value="Peptidase_M17_N"/>
</dbReference>
<comment type="catalytic activity">
    <reaction evidence="1 8">
        <text>Release of an N-terminal amino acid, Xaa-|-Yaa-, in which Xaa is preferably Leu, but may be other amino acids including Pro although not Arg or Lys, and Yaa may be Pro. Amino acid amides and methyl esters are also readily hydrolyzed, but rates on arylamides are exceedingly low.</text>
        <dbReference type="EC" id="3.4.11.1"/>
    </reaction>
</comment>
<evidence type="ECO:0000313" key="11">
    <source>
        <dbReference type="Proteomes" id="UP000218965"/>
    </source>
</evidence>
<comment type="cofactor">
    <cofactor evidence="8">
        <name>Mn(2+)</name>
        <dbReference type="ChEBI" id="CHEBI:29035"/>
    </cofactor>
    <text evidence="8">Binds 2 manganese ions per subunit.</text>
</comment>
<dbReference type="PRINTS" id="PR00481">
    <property type="entry name" value="LAMNOPPTDASE"/>
</dbReference>
<dbReference type="InterPro" id="IPR023042">
    <property type="entry name" value="Peptidase_M17_leu_NH2_pept"/>
</dbReference>
<feature type="binding site" evidence="8">
    <location>
        <position position="259"/>
    </location>
    <ligand>
        <name>Mn(2+)</name>
        <dbReference type="ChEBI" id="CHEBI:29035"/>
        <label>2</label>
    </ligand>
</feature>
<organism evidence="10 11">
    <name type="scientific">Microcella alkaliphila</name>
    <dbReference type="NCBI Taxonomy" id="279828"/>
    <lineage>
        <taxon>Bacteria</taxon>
        <taxon>Bacillati</taxon>
        <taxon>Actinomycetota</taxon>
        <taxon>Actinomycetes</taxon>
        <taxon>Micrococcales</taxon>
        <taxon>Microbacteriaceae</taxon>
        <taxon>Microcella</taxon>
    </lineage>
</organism>
<keyword evidence="4 8" id="KW-0031">Aminopeptidase</keyword>
<dbReference type="PROSITE" id="PS00631">
    <property type="entry name" value="CYTOSOL_AP"/>
    <property type="match status" value="1"/>
</dbReference>
<dbReference type="EC" id="3.4.11.10" evidence="8"/>
<dbReference type="HAMAP" id="MF_00181">
    <property type="entry name" value="Cytosol_peptidase_M17"/>
    <property type="match status" value="1"/>
</dbReference>
<dbReference type="OrthoDB" id="9809354at2"/>
<evidence type="ECO:0000256" key="2">
    <source>
        <dbReference type="ARBA" id="ARBA00000967"/>
    </source>
</evidence>
<evidence type="ECO:0000256" key="6">
    <source>
        <dbReference type="ARBA" id="ARBA00022801"/>
    </source>
</evidence>
<comment type="similarity">
    <text evidence="3 8">Belongs to the peptidase M17 family.</text>
</comment>
<comment type="function">
    <text evidence="7 8">Presumably involved in the processing and regular turnover of intracellular proteins. Catalyzes the removal of unsubstituted N-terminal amino acids from various peptides.</text>
</comment>